<accession>A0AAV6TCQ7</accession>
<feature type="non-terminal residue" evidence="2">
    <location>
        <position position="1"/>
    </location>
</feature>
<reference evidence="2 3" key="1">
    <citation type="journal article" date="2022" name="Nat. Ecol. Evol.">
        <title>A masculinizing supergene underlies an exaggerated male reproductive morph in a spider.</title>
        <authorList>
            <person name="Hendrickx F."/>
            <person name="De Corte Z."/>
            <person name="Sonet G."/>
            <person name="Van Belleghem S.M."/>
            <person name="Kostlbacher S."/>
            <person name="Vangestel C."/>
        </authorList>
    </citation>
    <scope>NUCLEOTIDE SEQUENCE [LARGE SCALE GENOMIC DNA]</scope>
    <source>
        <strain evidence="2">W744_W776</strain>
    </source>
</reference>
<sequence>GDHIKDVSEFGDLFWGKEKTTGVPRVAPACPLQNPPLSHAVFFGRFGRSPSTRPTSIGRERKIKGPRLRRRRGRAQLYCKLGGQHRFAHNPQNQSDLRPGMHYCDPQDPGWPTRGGMRRRGNTGLGEPPLSGGCPIISQSHHLPGQ</sequence>
<feature type="region of interest" description="Disordered" evidence="1">
    <location>
        <begin position="83"/>
        <end position="146"/>
    </location>
</feature>
<feature type="non-terminal residue" evidence="2">
    <location>
        <position position="146"/>
    </location>
</feature>
<dbReference type="EMBL" id="JAFNEN010007314">
    <property type="protein sequence ID" value="KAG8155679.1"/>
    <property type="molecule type" value="Genomic_DNA"/>
</dbReference>
<comment type="caution">
    <text evidence="2">The sequence shown here is derived from an EMBL/GenBank/DDBJ whole genome shotgun (WGS) entry which is preliminary data.</text>
</comment>
<proteinExistence type="predicted"/>
<dbReference type="Proteomes" id="UP000827092">
    <property type="component" value="Unassembled WGS sequence"/>
</dbReference>
<evidence type="ECO:0000313" key="2">
    <source>
        <dbReference type="EMBL" id="KAG8155679.1"/>
    </source>
</evidence>
<gene>
    <name evidence="2" type="ORF">JTE90_002517</name>
</gene>
<feature type="compositionally biased region" description="Polar residues" evidence="1">
    <location>
        <begin position="137"/>
        <end position="146"/>
    </location>
</feature>
<name>A0AAV6TCQ7_9ARAC</name>
<organism evidence="2 3">
    <name type="scientific">Oedothorax gibbosus</name>
    <dbReference type="NCBI Taxonomy" id="931172"/>
    <lineage>
        <taxon>Eukaryota</taxon>
        <taxon>Metazoa</taxon>
        <taxon>Ecdysozoa</taxon>
        <taxon>Arthropoda</taxon>
        <taxon>Chelicerata</taxon>
        <taxon>Arachnida</taxon>
        <taxon>Araneae</taxon>
        <taxon>Araneomorphae</taxon>
        <taxon>Entelegynae</taxon>
        <taxon>Araneoidea</taxon>
        <taxon>Linyphiidae</taxon>
        <taxon>Erigoninae</taxon>
        <taxon>Oedothorax</taxon>
    </lineage>
</organism>
<evidence type="ECO:0000256" key="1">
    <source>
        <dbReference type="SAM" id="MobiDB-lite"/>
    </source>
</evidence>
<evidence type="ECO:0000313" key="3">
    <source>
        <dbReference type="Proteomes" id="UP000827092"/>
    </source>
</evidence>
<protein>
    <submittedName>
        <fullName evidence="2">Uncharacterized protein</fullName>
    </submittedName>
</protein>
<keyword evidence="3" id="KW-1185">Reference proteome</keyword>
<dbReference type="AlphaFoldDB" id="A0AAV6TCQ7"/>